<evidence type="ECO:0000256" key="2">
    <source>
        <dbReference type="ARBA" id="ARBA00022827"/>
    </source>
</evidence>
<protein>
    <recommendedName>
        <fullName evidence="7">FAD-binding domain-containing protein</fullName>
    </recommendedName>
</protein>
<dbReference type="Proteomes" id="UP000286716">
    <property type="component" value="Unassembled WGS sequence"/>
</dbReference>
<dbReference type="EMBL" id="QHHU01000018">
    <property type="protein sequence ID" value="RSM44867.1"/>
    <property type="molecule type" value="Genomic_DNA"/>
</dbReference>
<dbReference type="GO" id="GO:0004497">
    <property type="term" value="F:monooxygenase activity"/>
    <property type="evidence" value="ECO:0007669"/>
    <property type="project" value="UniProtKB-KW"/>
</dbReference>
<dbReference type="AlphaFoldDB" id="A0A428WP70"/>
<evidence type="ECO:0000313" key="6">
    <source>
        <dbReference type="Proteomes" id="UP000286716"/>
    </source>
</evidence>
<keyword evidence="1" id="KW-0285">Flavoprotein</keyword>
<keyword evidence="3" id="KW-0560">Oxidoreductase</keyword>
<dbReference type="Gene3D" id="3.50.50.60">
    <property type="entry name" value="FAD/NAD(P)-binding domain"/>
    <property type="match status" value="1"/>
</dbReference>
<dbReference type="SUPFAM" id="SSF51905">
    <property type="entry name" value="FAD/NAD(P)-binding domain"/>
    <property type="match status" value="1"/>
</dbReference>
<evidence type="ECO:0000256" key="4">
    <source>
        <dbReference type="ARBA" id="ARBA00023033"/>
    </source>
</evidence>
<evidence type="ECO:0008006" key="7">
    <source>
        <dbReference type="Google" id="ProtNLM"/>
    </source>
</evidence>
<reference evidence="5 6" key="1">
    <citation type="submission" date="2018-05" db="EMBL/GenBank/DDBJ databases">
        <title>Evolution of GPA BGCs.</title>
        <authorList>
            <person name="Waglechner N."/>
            <person name="Wright G.D."/>
        </authorList>
    </citation>
    <scope>NUCLEOTIDE SEQUENCE [LARGE SCALE GENOMIC DNA]</scope>
    <source>
        <strain evidence="5 6">DSM 5908</strain>
    </source>
</reference>
<dbReference type="InterPro" id="IPR036188">
    <property type="entry name" value="FAD/NAD-bd_sf"/>
</dbReference>
<comment type="caution">
    <text evidence="5">The sequence shown here is derived from an EMBL/GenBank/DDBJ whole genome shotgun (WGS) entry which is preliminary data.</text>
</comment>
<evidence type="ECO:0000256" key="3">
    <source>
        <dbReference type="ARBA" id="ARBA00023002"/>
    </source>
</evidence>
<keyword evidence="4" id="KW-0503">Monooxygenase</keyword>
<dbReference type="PANTHER" id="PTHR47178:SF6">
    <property type="entry name" value="FAD-BINDING DOMAIN-CONTAINING PROTEIN"/>
    <property type="match status" value="1"/>
</dbReference>
<dbReference type="PRINTS" id="PR00420">
    <property type="entry name" value="RNGMNOXGNASE"/>
</dbReference>
<dbReference type="PANTHER" id="PTHR47178">
    <property type="entry name" value="MONOOXYGENASE, FAD-BINDING"/>
    <property type="match status" value="1"/>
</dbReference>
<accession>A0A428WP70</accession>
<sequence length="387" mass="41779">MGPVLGQRKTAPNVLVVGASVPGLSLAHGLRKRGVPVTVYEKREHIAVEERKTLLRVDKWALAGLASCLSADLYDRCLELRNALDDALLTHYDTHLCEVHSVEAAKMSSAPAHTVMDHERLRTILLAGMPDIVRFGHTVTGYRELRDRVGIRFADGGEAHGDLLVLADGRHSAARDAHLGKLELLDTGLVAIHGHAPIERELFTQLPRGFLLHDRPILGPRRTAMTVCAYLPQALSRSAQLGAAGLAGLRGYVKWTSVLPARSELAGYGQAMVHEIVMEQVASWHPAVVQLVTQSVERGLFTAPIQASVPLQPRRSGLATTLGSAARVVPSVGVLTDGLALHDAGRLAVGIHQDERAGIAGHDQRMLDEGNSVVGQALEQIERTFNF</sequence>
<name>A0A428WP70_AMYBA</name>
<dbReference type="Pfam" id="PF13450">
    <property type="entry name" value="NAD_binding_8"/>
    <property type="match status" value="1"/>
</dbReference>
<dbReference type="RefSeq" id="WP_125591698.1">
    <property type="nucleotide sequence ID" value="NZ_QHHU01000018.1"/>
</dbReference>
<gene>
    <name evidence="5" type="ORF">DMA12_15095</name>
</gene>
<evidence type="ECO:0000313" key="5">
    <source>
        <dbReference type="EMBL" id="RSM44867.1"/>
    </source>
</evidence>
<proteinExistence type="predicted"/>
<keyword evidence="6" id="KW-1185">Reference proteome</keyword>
<evidence type="ECO:0000256" key="1">
    <source>
        <dbReference type="ARBA" id="ARBA00022630"/>
    </source>
</evidence>
<organism evidence="5 6">
    <name type="scientific">Amycolatopsis balhimycina DSM 5908</name>
    <dbReference type="NCBI Taxonomy" id="1081091"/>
    <lineage>
        <taxon>Bacteria</taxon>
        <taxon>Bacillati</taxon>
        <taxon>Actinomycetota</taxon>
        <taxon>Actinomycetes</taxon>
        <taxon>Pseudonocardiales</taxon>
        <taxon>Pseudonocardiaceae</taxon>
        <taxon>Amycolatopsis</taxon>
    </lineage>
</organism>
<keyword evidence="2" id="KW-0274">FAD</keyword>
<dbReference type="OrthoDB" id="3322136at2"/>